<dbReference type="RefSeq" id="WP_163731161.1">
    <property type="nucleotide sequence ID" value="NZ_JAAGOA010000001.1"/>
</dbReference>
<feature type="compositionally biased region" description="Basic and acidic residues" evidence="1">
    <location>
        <begin position="46"/>
        <end position="65"/>
    </location>
</feature>
<sequence length="65" mass="7440">MNEPSLGRRRGLQQPPERFDPEQRRDVSGGAEPPGSRFEPIGMRRYWKDDHSGPHAPRPPREGHA</sequence>
<evidence type="ECO:0000313" key="3">
    <source>
        <dbReference type="Proteomes" id="UP000475214"/>
    </source>
</evidence>
<organism evidence="2 3">
    <name type="scientific">Phytoactinopolyspora halotolerans</name>
    <dbReference type="NCBI Taxonomy" id="1981512"/>
    <lineage>
        <taxon>Bacteria</taxon>
        <taxon>Bacillati</taxon>
        <taxon>Actinomycetota</taxon>
        <taxon>Actinomycetes</taxon>
        <taxon>Jiangellales</taxon>
        <taxon>Jiangellaceae</taxon>
        <taxon>Phytoactinopolyspora</taxon>
    </lineage>
</organism>
<feature type="region of interest" description="Disordered" evidence="1">
    <location>
        <begin position="1"/>
        <end position="65"/>
    </location>
</feature>
<gene>
    <name evidence="2" type="ORF">G1H10_00565</name>
</gene>
<keyword evidence="3" id="KW-1185">Reference proteome</keyword>
<dbReference type="Proteomes" id="UP000475214">
    <property type="component" value="Unassembled WGS sequence"/>
</dbReference>
<proteinExistence type="predicted"/>
<dbReference type="AlphaFoldDB" id="A0A6L9S108"/>
<evidence type="ECO:0000256" key="1">
    <source>
        <dbReference type="SAM" id="MobiDB-lite"/>
    </source>
</evidence>
<evidence type="ECO:0000313" key="2">
    <source>
        <dbReference type="EMBL" id="NED98658.1"/>
    </source>
</evidence>
<feature type="compositionally biased region" description="Basic and acidic residues" evidence="1">
    <location>
        <begin position="17"/>
        <end position="27"/>
    </location>
</feature>
<comment type="caution">
    <text evidence="2">The sequence shown here is derived from an EMBL/GenBank/DDBJ whole genome shotgun (WGS) entry which is preliminary data.</text>
</comment>
<reference evidence="2 3" key="1">
    <citation type="submission" date="2020-02" db="EMBL/GenBank/DDBJ databases">
        <authorList>
            <person name="Li X.-J."/>
            <person name="Han X.-M."/>
        </authorList>
    </citation>
    <scope>NUCLEOTIDE SEQUENCE [LARGE SCALE GENOMIC DNA]</scope>
    <source>
        <strain evidence="2 3">CCTCC AB 2017055</strain>
    </source>
</reference>
<accession>A0A6L9S108</accession>
<name>A0A6L9S108_9ACTN</name>
<protein>
    <submittedName>
        <fullName evidence="2">Uncharacterized protein</fullName>
    </submittedName>
</protein>
<dbReference type="EMBL" id="JAAGOA010000001">
    <property type="protein sequence ID" value="NED98658.1"/>
    <property type="molecule type" value="Genomic_DNA"/>
</dbReference>